<evidence type="ECO:0000256" key="2">
    <source>
        <dbReference type="ARBA" id="ARBA00023043"/>
    </source>
</evidence>
<sequence length="1252" mass="139903">MQGTLKSVLFKAAKICIRAASTTLNESRPGATLGLRKAEPVKAQSWRMDSEDTPGVDRGMETETKLEPELGSSPTEAPIGSFPLAADVSGRSRESSEESDRRLDSAGLGLVRRRVTDIEQAHESEVRNLRTDLQDRDTKIRELKEELLRSNPGGLKLDEALPEKAFSAPPDGATTESLRTELSAWLQASAAKVHDTHLEEIHFLRGLRVRGDAREDELTRSLREAEKERDALKVQVELLRGEQDRRREVESMDVELCRARQDFEEMQRALLSEVQAERDSLKAELEQRKAQPPPDSGLAVTVANDRSASWAIEQGDEGLSEREQEMMAMCNSLMQELAELKVASSAALTEERRRQRDLALERDTLLFKMEELKAAADMGLLAEGQVRQQQLAAERDALMGAMELLKAQHLKTVEKKSAEIARVVQEMEVMHSKLVREARAESTAELLRTQQELRVVRQAGQQLVGERDAELAQLRDEMAVTGSSWRDAVEAMEEERDALRIKVEELGQALDAKAVAAGGADEGREQVVQERDALKHEAARLAKRVGELEGMKVATLCVQQRNMAVEEVLHDVKEAAAEDEDRQALKQVVERLKLTHMRVVEQHEREISHLRQERDEAETVQHEAEEEAAYLRQEKARLLEEKSRLLEQQQLEQQQQQQHAQQLEKQQQQQQHVTHVETPPETKTLLLKLSKMKRGLAEAEEKKAELAEQLQDVVKREEAGKRELGRMREHTKLQMREKTSELKKLRAEVDAAAAEHAEVQAELEEDLENVVRELQDEKAVRDNAIIERDEKLRLVWVEMSEAAGEHHRAKLDLEEERDNLKREVQWLQERQVPWRQEPCAPGEEAAQTEAPGSNGAAEAQESPTRPPPANYTHGTLRQLAWEGATERVQQLLTIGVNPNADGERDVALHTPLHQATLNGHAATVAILLEAGADKEARDSHLNTSLHYAANHGHVEAADVLIRAGANTEARNNFEDTPLHRAARSGHVETVQALLRAGAQKEAQNNSLNTPLHWAVLFAQVDTVKVLIHAGADRSARNNADLTPLDVIPGSAASELATLLRATLLSRLSWRGKRRSSIKARAARLPKRDPPADYKHGVLRELCRSGATEQVKVLLDEGVHPNSEAERDEHFYMPLHCAAHNGHSLTVKALLEKGAEKDDRTKNLNTPLHLAALNGHTETAFALLKVGADLESKTMDYEYTPLHYAAHYGHTATVKLLLEHGASQHSVAKGGLTPLQVSRSEDVNQLLSTYVAS</sequence>
<dbReference type="Gene3D" id="1.25.40.20">
    <property type="entry name" value="Ankyrin repeat-containing domain"/>
    <property type="match status" value="4"/>
</dbReference>
<evidence type="ECO:0000256" key="5">
    <source>
        <dbReference type="SAM" id="MobiDB-lite"/>
    </source>
</evidence>
<feature type="repeat" description="ANK" evidence="3">
    <location>
        <begin position="907"/>
        <end position="939"/>
    </location>
</feature>
<dbReference type="AlphaFoldDB" id="A0AAE0KYA4"/>
<accession>A0AAE0KYA4</accession>
<dbReference type="InterPro" id="IPR036770">
    <property type="entry name" value="Ankyrin_rpt-contain_sf"/>
</dbReference>
<dbReference type="PANTHER" id="PTHR24171">
    <property type="entry name" value="ANKYRIN REPEAT DOMAIN-CONTAINING PROTEIN 39-RELATED"/>
    <property type="match status" value="1"/>
</dbReference>
<dbReference type="PROSITE" id="PS50088">
    <property type="entry name" value="ANK_REPEAT"/>
    <property type="match status" value="7"/>
</dbReference>
<evidence type="ECO:0000256" key="4">
    <source>
        <dbReference type="SAM" id="Coils"/>
    </source>
</evidence>
<dbReference type="PROSITE" id="PS50297">
    <property type="entry name" value="ANK_REP_REGION"/>
    <property type="match status" value="7"/>
</dbReference>
<protein>
    <submittedName>
        <fullName evidence="6">Uncharacterized protein</fullName>
    </submittedName>
</protein>
<dbReference type="Pfam" id="PF00023">
    <property type="entry name" value="Ank"/>
    <property type="match status" value="2"/>
</dbReference>
<feature type="compositionally biased region" description="Basic and acidic residues" evidence="5">
    <location>
        <begin position="604"/>
        <end position="623"/>
    </location>
</feature>
<evidence type="ECO:0000313" key="7">
    <source>
        <dbReference type="Proteomes" id="UP001190700"/>
    </source>
</evidence>
<feature type="repeat" description="ANK" evidence="3">
    <location>
        <begin position="973"/>
        <end position="1005"/>
    </location>
</feature>
<dbReference type="SUPFAM" id="SSF48403">
    <property type="entry name" value="Ankyrin repeat"/>
    <property type="match status" value="2"/>
</dbReference>
<gene>
    <name evidence="6" type="ORF">CYMTET_26202</name>
</gene>
<feature type="coiled-coil region" evidence="4">
    <location>
        <begin position="215"/>
        <end position="242"/>
    </location>
</feature>
<name>A0AAE0KYA4_9CHLO</name>
<dbReference type="SMART" id="SM00248">
    <property type="entry name" value="ANK"/>
    <property type="match status" value="8"/>
</dbReference>
<evidence type="ECO:0000313" key="6">
    <source>
        <dbReference type="EMBL" id="KAK3265097.1"/>
    </source>
</evidence>
<keyword evidence="7" id="KW-1185">Reference proteome</keyword>
<feature type="region of interest" description="Disordered" evidence="5">
    <location>
        <begin position="832"/>
        <end position="873"/>
    </location>
</feature>
<feature type="repeat" description="ANK" evidence="3">
    <location>
        <begin position="940"/>
        <end position="972"/>
    </location>
</feature>
<keyword evidence="1" id="KW-0677">Repeat</keyword>
<feature type="repeat" description="ANK" evidence="3">
    <location>
        <begin position="1196"/>
        <end position="1228"/>
    </location>
</feature>
<feature type="coiled-coil region" evidence="4">
    <location>
        <begin position="489"/>
        <end position="551"/>
    </location>
</feature>
<feature type="region of interest" description="Disordered" evidence="5">
    <location>
        <begin position="27"/>
        <end position="104"/>
    </location>
</feature>
<feature type="compositionally biased region" description="Basic and acidic residues" evidence="5">
    <location>
        <begin position="58"/>
        <end position="68"/>
    </location>
</feature>
<feature type="compositionally biased region" description="Basic and acidic residues" evidence="5">
    <location>
        <begin position="90"/>
        <end position="104"/>
    </location>
</feature>
<feature type="repeat" description="ANK" evidence="3">
    <location>
        <begin position="1162"/>
        <end position="1194"/>
    </location>
</feature>
<dbReference type="EMBL" id="LGRX02014142">
    <property type="protein sequence ID" value="KAK3265097.1"/>
    <property type="molecule type" value="Genomic_DNA"/>
</dbReference>
<dbReference type="InterPro" id="IPR002110">
    <property type="entry name" value="Ankyrin_rpt"/>
</dbReference>
<dbReference type="GO" id="GO:0004842">
    <property type="term" value="F:ubiquitin-protein transferase activity"/>
    <property type="evidence" value="ECO:0007669"/>
    <property type="project" value="TreeGrafter"/>
</dbReference>
<feature type="region of interest" description="Disordered" evidence="5">
    <location>
        <begin position="657"/>
        <end position="680"/>
    </location>
</feature>
<proteinExistence type="predicted"/>
<dbReference type="PANTHER" id="PTHR24171:SF8">
    <property type="entry name" value="BRCA1-ASSOCIATED RING DOMAIN PROTEIN 1"/>
    <property type="match status" value="1"/>
</dbReference>
<evidence type="ECO:0000256" key="1">
    <source>
        <dbReference type="ARBA" id="ARBA00022737"/>
    </source>
</evidence>
<organism evidence="6 7">
    <name type="scientific">Cymbomonas tetramitiformis</name>
    <dbReference type="NCBI Taxonomy" id="36881"/>
    <lineage>
        <taxon>Eukaryota</taxon>
        <taxon>Viridiplantae</taxon>
        <taxon>Chlorophyta</taxon>
        <taxon>Pyramimonadophyceae</taxon>
        <taxon>Pyramimonadales</taxon>
        <taxon>Pyramimonadaceae</taxon>
        <taxon>Cymbomonas</taxon>
    </lineage>
</organism>
<comment type="caution">
    <text evidence="6">The sequence shown here is derived from an EMBL/GenBank/DDBJ whole genome shotgun (WGS) entry which is preliminary data.</text>
</comment>
<feature type="region of interest" description="Disordered" evidence="5">
    <location>
        <begin position="604"/>
        <end position="625"/>
    </location>
</feature>
<keyword evidence="4" id="KW-0175">Coiled coil</keyword>
<dbReference type="Proteomes" id="UP001190700">
    <property type="component" value="Unassembled WGS sequence"/>
</dbReference>
<feature type="compositionally biased region" description="Low complexity" evidence="5">
    <location>
        <begin position="657"/>
        <end position="673"/>
    </location>
</feature>
<reference evidence="6 7" key="1">
    <citation type="journal article" date="2015" name="Genome Biol. Evol.">
        <title>Comparative Genomics of a Bacterivorous Green Alga Reveals Evolutionary Causalities and Consequences of Phago-Mixotrophic Mode of Nutrition.</title>
        <authorList>
            <person name="Burns J.A."/>
            <person name="Paasch A."/>
            <person name="Narechania A."/>
            <person name="Kim E."/>
        </authorList>
    </citation>
    <scope>NUCLEOTIDE SEQUENCE [LARGE SCALE GENOMIC DNA]</scope>
    <source>
        <strain evidence="6 7">PLY_AMNH</strain>
    </source>
</reference>
<evidence type="ECO:0000256" key="3">
    <source>
        <dbReference type="PROSITE-ProRule" id="PRU00023"/>
    </source>
</evidence>
<keyword evidence="2 3" id="KW-0040">ANK repeat</keyword>
<dbReference type="Pfam" id="PF12796">
    <property type="entry name" value="Ank_2"/>
    <property type="match status" value="2"/>
</dbReference>
<dbReference type="GO" id="GO:0085020">
    <property type="term" value="P:protein K6-linked ubiquitination"/>
    <property type="evidence" value="ECO:0007669"/>
    <property type="project" value="TreeGrafter"/>
</dbReference>
<feature type="repeat" description="ANK" evidence="3">
    <location>
        <begin position="1006"/>
        <end position="1038"/>
    </location>
</feature>
<feature type="repeat" description="ANK" evidence="3">
    <location>
        <begin position="1129"/>
        <end position="1161"/>
    </location>
</feature>